<evidence type="ECO:0000313" key="10">
    <source>
        <dbReference type="Proteomes" id="UP001432322"/>
    </source>
</evidence>
<dbReference type="PRINTS" id="PR00205">
    <property type="entry name" value="CADHERIN"/>
</dbReference>
<evidence type="ECO:0000256" key="2">
    <source>
        <dbReference type="ARBA" id="ARBA00022692"/>
    </source>
</evidence>
<gene>
    <name evidence="9" type="ORF">PFISCL1PPCAC_13637</name>
</gene>
<dbReference type="EMBL" id="BTSY01000004">
    <property type="protein sequence ID" value="GMT22340.1"/>
    <property type="molecule type" value="Genomic_DNA"/>
</dbReference>
<dbReference type="InterPro" id="IPR020894">
    <property type="entry name" value="Cadherin_CS"/>
</dbReference>
<feature type="non-terminal residue" evidence="9">
    <location>
        <position position="403"/>
    </location>
</feature>
<sequence>MSNLPIDKLPSDVSLSISSLPSNVPLIVDGSNLRVGRIDRDMMAHDLLQFNITAVHSSGRQLAHSSVFITVEDINDNTPIFSQTNYTFGLTKKGADEKNGGVFVGRVRVGDDDATSPFNTVNLYTRDPRLRIDEDGNVYTTKQIRDGEMVVRIFASDGGTPNKTASTIVQVRIMEEERITVTPEQKSIDWSESGKQSKRYSLLRLDAPLYSQEEVKEWIEIDNKNGSISILKQIPATEVSLFILIKGDQDESPRNVILLFPHNDVLSFTEREYTVFVSRLSNESIIDTSLVSRVDNATYTLDGFSSPSPFSVDSKGSVFWSSLAEFPSTNWLNGSIQVRDLNGRTDQVPLNIRFHSSNLHAPQFSSSSFVIFVPLRSPIGKVLPLPFPPAVDLDPQDSLVYSI</sequence>
<dbReference type="InterPro" id="IPR015919">
    <property type="entry name" value="Cadherin-like_sf"/>
</dbReference>
<evidence type="ECO:0000256" key="6">
    <source>
        <dbReference type="ARBA" id="ARBA00023136"/>
    </source>
</evidence>
<keyword evidence="4 7" id="KW-0106">Calcium</keyword>
<reference evidence="9" key="1">
    <citation type="submission" date="2023-10" db="EMBL/GenBank/DDBJ databases">
        <title>Genome assembly of Pristionchus species.</title>
        <authorList>
            <person name="Yoshida K."/>
            <person name="Sommer R.J."/>
        </authorList>
    </citation>
    <scope>NUCLEOTIDE SEQUENCE</scope>
    <source>
        <strain evidence="9">RS5133</strain>
    </source>
</reference>
<proteinExistence type="predicted"/>
<dbReference type="PANTHER" id="PTHR24026:SF126">
    <property type="entry name" value="PROTOCADHERIN FAT 4"/>
    <property type="match status" value="1"/>
</dbReference>
<keyword evidence="5" id="KW-1133">Transmembrane helix</keyword>
<evidence type="ECO:0000256" key="4">
    <source>
        <dbReference type="ARBA" id="ARBA00022837"/>
    </source>
</evidence>
<keyword evidence="3" id="KW-0677">Repeat</keyword>
<evidence type="ECO:0000256" key="1">
    <source>
        <dbReference type="ARBA" id="ARBA00004370"/>
    </source>
</evidence>
<dbReference type="Proteomes" id="UP001432322">
    <property type="component" value="Unassembled WGS sequence"/>
</dbReference>
<dbReference type="GO" id="GO:0005886">
    <property type="term" value="C:plasma membrane"/>
    <property type="evidence" value="ECO:0007669"/>
    <property type="project" value="UniProtKB-SubCell"/>
</dbReference>
<dbReference type="SUPFAM" id="SSF49313">
    <property type="entry name" value="Cadherin-like"/>
    <property type="match status" value="2"/>
</dbReference>
<evidence type="ECO:0000313" key="9">
    <source>
        <dbReference type="EMBL" id="GMT22340.1"/>
    </source>
</evidence>
<dbReference type="CDD" id="cd11304">
    <property type="entry name" value="Cadherin_repeat"/>
    <property type="match status" value="2"/>
</dbReference>
<dbReference type="InterPro" id="IPR002126">
    <property type="entry name" value="Cadherin-like_dom"/>
</dbReference>
<dbReference type="Gene3D" id="2.60.40.60">
    <property type="entry name" value="Cadherins"/>
    <property type="match status" value="2"/>
</dbReference>
<dbReference type="PANTHER" id="PTHR24026">
    <property type="entry name" value="FAT ATYPICAL CADHERIN-RELATED"/>
    <property type="match status" value="1"/>
</dbReference>
<dbReference type="PROSITE" id="PS00232">
    <property type="entry name" value="CADHERIN_1"/>
    <property type="match status" value="1"/>
</dbReference>
<protein>
    <recommendedName>
        <fullName evidence="8">Cadherin domain-containing protein</fullName>
    </recommendedName>
</protein>
<organism evidence="9 10">
    <name type="scientific">Pristionchus fissidentatus</name>
    <dbReference type="NCBI Taxonomy" id="1538716"/>
    <lineage>
        <taxon>Eukaryota</taxon>
        <taxon>Metazoa</taxon>
        <taxon>Ecdysozoa</taxon>
        <taxon>Nematoda</taxon>
        <taxon>Chromadorea</taxon>
        <taxon>Rhabditida</taxon>
        <taxon>Rhabditina</taxon>
        <taxon>Diplogasteromorpha</taxon>
        <taxon>Diplogasteroidea</taxon>
        <taxon>Neodiplogasteridae</taxon>
        <taxon>Pristionchus</taxon>
    </lineage>
</organism>
<dbReference type="GO" id="GO:0005509">
    <property type="term" value="F:calcium ion binding"/>
    <property type="evidence" value="ECO:0007669"/>
    <property type="project" value="UniProtKB-UniRule"/>
</dbReference>
<evidence type="ECO:0000256" key="3">
    <source>
        <dbReference type="ARBA" id="ARBA00022737"/>
    </source>
</evidence>
<keyword evidence="6" id="KW-0472">Membrane</keyword>
<evidence type="ECO:0000259" key="8">
    <source>
        <dbReference type="PROSITE" id="PS50268"/>
    </source>
</evidence>
<evidence type="ECO:0000256" key="5">
    <source>
        <dbReference type="ARBA" id="ARBA00022989"/>
    </source>
</evidence>
<name>A0AAV5VS67_9BILA</name>
<comment type="caution">
    <text evidence="9">The sequence shown here is derived from an EMBL/GenBank/DDBJ whole genome shotgun (WGS) entry which is preliminary data.</text>
</comment>
<keyword evidence="10" id="KW-1185">Reference proteome</keyword>
<evidence type="ECO:0000256" key="7">
    <source>
        <dbReference type="PROSITE-ProRule" id="PRU00043"/>
    </source>
</evidence>
<keyword evidence="2" id="KW-0812">Transmembrane</keyword>
<feature type="domain" description="Cadherin" evidence="8">
    <location>
        <begin position="38"/>
        <end position="81"/>
    </location>
</feature>
<dbReference type="GO" id="GO:0007156">
    <property type="term" value="P:homophilic cell adhesion via plasma membrane adhesion molecules"/>
    <property type="evidence" value="ECO:0007669"/>
    <property type="project" value="InterPro"/>
</dbReference>
<dbReference type="PROSITE" id="PS50268">
    <property type="entry name" value="CADHERIN_2"/>
    <property type="match status" value="1"/>
</dbReference>
<dbReference type="AlphaFoldDB" id="A0AAV5VS67"/>
<comment type="subcellular location">
    <subcellularLocation>
        <location evidence="1">Membrane</location>
    </subcellularLocation>
</comment>
<accession>A0AAV5VS67</accession>